<gene>
    <name evidence="1" type="ORF">SAMN04490243_1863</name>
</gene>
<accession>A0A1I6GXF4</accession>
<dbReference type="Pfam" id="PF19652">
    <property type="entry name" value="DUF6155"/>
    <property type="match status" value="1"/>
</dbReference>
<dbReference type="Proteomes" id="UP000199534">
    <property type="component" value="Unassembled WGS sequence"/>
</dbReference>
<proteinExistence type="predicted"/>
<sequence length="181" mass="21792">MAQNGQFSANMSKRALKKYLGELKPEALREQLLDLHDRFPEVREYYKFVFNPNEEDLLRQAQEKIREEYFPRRRKKAKARRSVAKNLIRHFETLEVSPTVMAELMAFNIKTAAAYEPTRNCPDSFYKSIGVSFKQWVAHVHYHRIHREYVQHVRDFMRQAEDRQWPNLDYLEDILDQIESN</sequence>
<dbReference type="STRING" id="400055.SAMN04490243_1863"/>
<evidence type="ECO:0000313" key="2">
    <source>
        <dbReference type="Proteomes" id="UP000199534"/>
    </source>
</evidence>
<evidence type="ECO:0000313" key="1">
    <source>
        <dbReference type="EMBL" id="SFR46915.1"/>
    </source>
</evidence>
<dbReference type="InterPro" id="IPR046153">
    <property type="entry name" value="DUF6155"/>
</dbReference>
<reference evidence="1 2" key="1">
    <citation type="submission" date="2016-10" db="EMBL/GenBank/DDBJ databases">
        <authorList>
            <person name="de Groot N.N."/>
        </authorList>
    </citation>
    <scope>NUCLEOTIDE SEQUENCE [LARGE SCALE GENOMIC DNA]</scope>
    <source>
        <strain evidence="1 2">DSM 21019</strain>
    </source>
</reference>
<dbReference type="AlphaFoldDB" id="A0A1I6GXF4"/>
<name>A0A1I6GXF4_9FLAO</name>
<organism evidence="1 2">
    <name type="scientific">Robiginitalea myxolifaciens</name>
    <dbReference type="NCBI Taxonomy" id="400055"/>
    <lineage>
        <taxon>Bacteria</taxon>
        <taxon>Pseudomonadati</taxon>
        <taxon>Bacteroidota</taxon>
        <taxon>Flavobacteriia</taxon>
        <taxon>Flavobacteriales</taxon>
        <taxon>Flavobacteriaceae</taxon>
        <taxon>Robiginitalea</taxon>
    </lineage>
</organism>
<keyword evidence="2" id="KW-1185">Reference proteome</keyword>
<protein>
    <submittedName>
        <fullName evidence="1">Uncharacterized protein</fullName>
    </submittedName>
</protein>
<dbReference type="EMBL" id="FOYQ01000002">
    <property type="protein sequence ID" value="SFR46915.1"/>
    <property type="molecule type" value="Genomic_DNA"/>
</dbReference>